<accession>W4LAG9</accession>
<evidence type="ECO:0000313" key="2">
    <source>
        <dbReference type="Proteomes" id="UP000019141"/>
    </source>
</evidence>
<organism evidence="1 2">
    <name type="scientific">Entotheonella factor</name>
    <dbReference type="NCBI Taxonomy" id="1429438"/>
    <lineage>
        <taxon>Bacteria</taxon>
        <taxon>Pseudomonadati</taxon>
        <taxon>Nitrospinota/Tectimicrobiota group</taxon>
        <taxon>Candidatus Tectimicrobiota</taxon>
        <taxon>Candidatus Entotheonellia</taxon>
        <taxon>Candidatus Entotheonellales</taxon>
        <taxon>Candidatus Entotheonellaceae</taxon>
        <taxon>Candidatus Entotheonella</taxon>
    </lineage>
</organism>
<comment type="caution">
    <text evidence="1">The sequence shown here is derived from an EMBL/GenBank/DDBJ whole genome shotgun (WGS) entry which is preliminary data.</text>
</comment>
<protein>
    <submittedName>
        <fullName evidence="1">Uncharacterized protein</fullName>
    </submittedName>
</protein>
<sequence length="78" mass="8994">MFAKVLPAWHVGRLQRHRDSRLMPERSVRKATKKANRKITKQGTKMVGSNTKMCASTFAMMMFPLKKTLSEKLLQKSD</sequence>
<dbReference type="HOGENOM" id="CLU_2615406_0_0_7"/>
<dbReference type="EMBL" id="AZHW01001021">
    <property type="protein sequence ID" value="ETW94710.1"/>
    <property type="molecule type" value="Genomic_DNA"/>
</dbReference>
<dbReference type="Proteomes" id="UP000019141">
    <property type="component" value="Unassembled WGS sequence"/>
</dbReference>
<gene>
    <name evidence="1" type="ORF">ETSY1_33685</name>
</gene>
<dbReference type="AlphaFoldDB" id="W4LAG9"/>
<keyword evidence="2" id="KW-1185">Reference proteome</keyword>
<name>W4LAG9_ENTF1</name>
<proteinExistence type="predicted"/>
<reference evidence="1 2" key="1">
    <citation type="journal article" date="2014" name="Nature">
        <title>An environmental bacterial taxon with a large and distinct metabolic repertoire.</title>
        <authorList>
            <person name="Wilson M.C."/>
            <person name="Mori T."/>
            <person name="Ruckert C."/>
            <person name="Uria A.R."/>
            <person name="Helf M.J."/>
            <person name="Takada K."/>
            <person name="Gernert C."/>
            <person name="Steffens U.A."/>
            <person name="Heycke N."/>
            <person name="Schmitt S."/>
            <person name="Rinke C."/>
            <person name="Helfrich E.J."/>
            <person name="Brachmann A.O."/>
            <person name="Gurgui C."/>
            <person name="Wakimoto T."/>
            <person name="Kracht M."/>
            <person name="Crusemann M."/>
            <person name="Hentschel U."/>
            <person name="Abe I."/>
            <person name="Matsunaga S."/>
            <person name="Kalinowski J."/>
            <person name="Takeyama H."/>
            <person name="Piel J."/>
        </authorList>
    </citation>
    <scope>NUCLEOTIDE SEQUENCE [LARGE SCALE GENOMIC DNA]</scope>
    <source>
        <strain evidence="2">TSY1</strain>
    </source>
</reference>
<evidence type="ECO:0000313" key="1">
    <source>
        <dbReference type="EMBL" id="ETW94710.1"/>
    </source>
</evidence>